<reference evidence="3" key="1">
    <citation type="submission" date="2016-10" db="EMBL/GenBank/DDBJ databases">
        <title>Draft Genome Sequence of Nocardioides luteus Strain BAFB, an Alkane-Degrading Bacterium Isolated from JP-7 Polluted Soil.</title>
        <authorList>
            <person name="Brown L."/>
            <person name="Ruiz O.N."/>
            <person name="Gunasekera T."/>
        </authorList>
    </citation>
    <scope>NUCLEOTIDE SEQUENCE [LARGE SCALE GENOMIC DNA]</scope>
    <source>
        <strain evidence="3">BAFB</strain>
    </source>
</reference>
<proteinExistence type="predicted"/>
<accession>A0A1J4N778</accession>
<feature type="domain" description="MobA-like NTP transferase" evidence="2">
    <location>
        <begin position="12"/>
        <end position="165"/>
    </location>
</feature>
<evidence type="ECO:0000313" key="3">
    <source>
        <dbReference type="EMBL" id="OIJ27378.1"/>
    </source>
</evidence>
<dbReference type="Pfam" id="PF12804">
    <property type="entry name" value="NTP_transf_3"/>
    <property type="match status" value="1"/>
</dbReference>
<dbReference type="EMBL" id="JZDQ02000009">
    <property type="protein sequence ID" value="OIJ27378.1"/>
    <property type="molecule type" value="Genomic_DNA"/>
</dbReference>
<dbReference type="STRING" id="1844.UG56_008355"/>
<dbReference type="Gene3D" id="3.90.550.10">
    <property type="entry name" value="Spore Coat Polysaccharide Biosynthesis Protein SpsA, Chain A"/>
    <property type="match status" value="1"/>
</dbReference>
<dbReference type="GO" id="GO:0016779">
    <property type="term" value="F:nucleotidyltransferase activity"/>
    <property type="evidence" value="ECO:0007669"/>
    <property type="project" value="TreeGrafter"/>
</dbReference>
<gene>
    <name evidence="3" type="ORF">UG56_008355</name>
</gene>
<dbReference type="Proteomes" id="UP000033772">
    <property type="component" value="Unassembled WGS sequence"/>
</dbReference>
<organism evidence="3 4">
    <name type="scientific">Nocardioides luteus</name>
    <dbReference type="NCBI Taxonomy" id="1844"/>
    <lineage>
        <taxon>Bacteria</taxon>
        <taxon>Bacillati</taxon>
        <taxon>Actinomycetota</taxon>
        <taxon>Actinomycetes</taxon>
        <taxon>Propionibacteriales</taxon>
        <taxon>Nocardioidaceae</taxon>
        <taxon>Nocardioides</taxon>
    </lineage>
</organism>
<dbReference type="InterPro" id="IPR025877">
    <property type="entry name" value="MobA-like_NTP_Trfase"/>
</dbReference>
<dbReference type="AlphaFoldDB" id="A0A1J4N778"/>
<keyword evidence="4" id="KW-1185">Reference proteome</keyword>
<dbReference type="PANTHER" id="PTHR19136">
    <property type="entry name" value="MOLYBDENUM COFACTOR GUANYLYLTRANSFERASE"/>
    <property type="match status" value="1"/>
</dbReference>
<evidence type="ECO:0000313" key="4">
    <source>
        <dbReference type="Proteomes" id="UP000033772"/>
    </source>
</evidence>
<evidence type="ECO:0000259" key="2">
    <source>
        <dbReference type="Pfam" id="PF12804"/>
    </source>
</evidence>
<protein>
    <submittedName>
        <fullName evidence="3">Molybdopterin-guanine dinucleotide biosynthesis protein</fullName>
    </submittedName>
</protein>
<sequence length="189" mass="20567">MTGWDEWEPYAAVLLAGGRSSRLDGIDKSGIELGGRTMLAWALDAVVDAMEVVVVGDPVHTERPVTFVREDPRFGGPVAALLTGVDALLTPRAYVGVIAVDMPFLRPRTLSRLREAAFGRDGAVLVGPDQRRQLALVLSTARLAEVRPDHEGQHGMPLRTLLADLDLVEVPAEGDEHRDIDTWTDLKSL</sequence>
<dbReference type="RefSeq" id="WP_052694034.1">
    <property type="nucleotide sequence ID" value="NZ_JZDQ02000009.1"/>
</dbReference>
<comment type="caution">
    <text evidence="3">The sequence shown here is derived from an EMBL/GenBank/DDBJ whole genome shotgun (WGS) entry which is preliminary data.</text>
</comment>
<dbReference type="OrthoDB" id="4408226at2"/>
<name>A0A1J4N778_9ACTN</name>
<evidence type="ECO:0000256" key="1">
    <source>
        <dbReference type="ARBA" id="ARBA00022679"/>
    </source>
</evidence>
<dbReference type="SUPFAM" id="SSF53448">
    <property type="entry name" value="Nucleotide-diphospho-sugar transferases"/>
    <property type="match status" value="1"/>
</dbReference>
<dbReference type="InterPro" id="IPR029044">
    <property type="entry name" value="Nucleotide-diphossugar_trans"/>
</dbReference>
<keyword evidence="1" id="KW-0808">Transferase</keyword>
<dbReference type="PANTHER" id="PTHR19136:SF81">
    <property type="entry name" value="MOLYBDENUM COFACTOR GUANYLYLTRANSFERASE"/>
    <property type="match status" value="1"/>
</dbReference>